<evidence type="ECO:0000256" key="1">
    <source>
        <dbReference type="SAM" id="SignalP"/>
    </source>
</evidence>
<feature type="signal peptide" evidence="1">
    <location>
        <begin position="1"/>
        <end position="20"/>
    </location>
</feature>
<evidence type="ECO:0000313" key="3">
    <source>
        <dbReference type="Proteomes" id="UP000249829"/>
    </source>
</evidence>
<reference evidence="2 3" key="1">
    <citation type="submission" date="2018-02" db="EMBL/GenBank/DDBJ databases">
        <title>The genomes of Aspergillus section Nigri reveals drivers in fungal speciation.</title>
        <authorList>
            <consortium name="DOE Joint Genome Institute"/>
            <person name="Vesth T.C."/>
            <person name="Nybo J."/>
            <person name="Theobald S."/>
            <person name="Brandl J."/>
            <person name="Frisvad J.C."/>
            <person name="Nielsen K.F."/>
            <person name="Lyhne E.K."/>
            <person name="Kogle M.E."/>
            <person name="Kuo A."/>
            <person name="Riley R."/>
            <person name="Clum A."/>
            <person name="Nolan M."/>
            <person name="Lipzen A."/>
            <person name="Salamov A."/>
            <person name="Henrissat B."/>
            <person name="Wiebenga A."/>
            <person name="De vries R.P."/>
            <person name="Grigoriev I.V."/>
            <person name="Mortensen U.H."/>
            <person name="Andersen M.R."/>
            <person name="Baker S.E."/>
        </authorList>
    </citation>
    <scope>NUCLEOTIDE SEQUENCE [LARGE SCALE GENOMIC DNA]</scope>
    <source>
        <strain evidence="2 3">CBS 115571</strain>
    </source>
</reference>
<dbReference type="AlphaFoldDB" id="A0A2V5ICG6"/>
<organism evidence="2 3">
    <name type="scientific">Aspergillus violaceofuscus (strain CBS 115571)</name>
    <dbReference type="NCBI Taxonomy" id="1450538"/>
    <lineage>
        <taxon>Eukaryota</taxon>
        <taxon>Fungi</taxon>
        <taxon>Dikarya</taxon>
        <taxon>Ascomycota</taxon>
        <taxon>Pezizomycotina</taxon>
        <taxon>Eurotiomycetes</taxon>
        <taxon>Eurotiomycetidae</taxon>
        <taxon>Eurotiales</taxon>
        <taxon>Aspergillaceae</taxon>
        <taxon>Aspergillus</taxon>
    </lineage>
</organism>
<dbReference type="EMBL" id="KZ825157">
    <property type="protein sequence ID" value="PYI17326.1"/>
    <property type="molecule type" value="Genomic_DNA"/>
</dbReference>
<protein>
    <recommendedName>
        <fullName evidence="4">Secreted protein</fullName>
    </recommendedName>
</protein>
<evidence type="ECO:0000313" key="2">
    <source>
        <dbReference type="EMBL" id="PYI17326.1"/>
    </source>
</evidence>
<accession>A0A2V5ICG6</accession>
<evidence type="ECO:0008006" key="4">
    <source>
        <dbReference type="Google" id="ProtNLM"/>
    </source>
</evidence>
<dbReference type="Proteomes" id="UP000249829">
    <property type="component" value="Unassembled WGS sequence"/>
</dbReference>
<name>A0A2V5ICG6_ASPV1</name>
<feature type="chain" id="PRO_5016042243" description="Secreted protein" evidence="1">
    <location>
        <begin position="21"/>
        <end position="132"/>
    </location>
</feature>
<gene>
    <name evidence="2" type="ORF">BO99DRAFT_193698</name>
</gene>
<proteinExistence type="predicted"/>
<keyword evidence="3" id="KW-1185">Reference proteome</keyword>
<keyword evidence="1" id="KW-0732">Signal</keyword>
<sequence length="132" mass="14687">MARQLLTVIVFRALLGTHSGIVRWSEKKKLKKKKGSSIPIKALSGPTTTPDDSWVCDAWGFYHPHRTMPVGTGKPLCCVVPWHSKRPLLPLVGLRLDYQFFVFAVGKVVCGGMGFLHNQQGGTIKVGINCWW</sequence>